<dbReference type="InterPro" id="IPR038161">
    <property type="entry name" value="VirB9/CagX/TrbG_C_sf"/>
</dbReference>
<sequence>MMRRSIAMLLALAATPAMAAETPKAGYADPRVRTVDYNPNQVYRIVGVFRTATQVVFGSDENIVNVAVGDSVSWEVAPRGYLLFIKPREHAGPTNLIVTTERAGELRNYTFELTSRAGWISASAPNTFFQVRFRYPEDERLKAARAQALAAALKLAQLQQAAITAALDHGVIEGTRNIRYTVQGASDLQPSEVSDNGQFTVLRFPANHEIPSLYLVRDDGSETLVPFDVRDDFVVVHLVARQLRLRRNGEVLCIYNEAPTAYGKDYGTDTASPLIERTTKEKP</sequence>
<dbReference type="EMBL" id="JAAOZC010000010">
    <property type="protein sequence ID" value="NIJ09353.1"/>
    <property type="molecule type" value="Genomic_DNA"/>
</dbReference>
<dbReference type="InterPro" id="IPR010258">
    <property type="entry name" value="Conjugal_tfr_TrbG/VirB9/CagX"/>
</dbReference>
<evidence type="ECO:0000256" key="3">
    <source>
        <dbReference type="ARBA" id="ARBA00023026"/>
    </source>
</evidence>
<comment type="similarity">
    <text evidence="1">Belongs to the TrbG/VirB9 family.</text>
</comment>
<keyword evidence="6" id="KW-1185">Reference proteome</keyword>
<comment type="caution">
    <text evidence="5">The sequence shown here is derived from an EMBL/GenBank/DDBJ whole genome shotgun (WGS) entry which is preliminary data.</text>
</comment>
<keyword evidence="2 4" id="KW-0732">Signal</keyword>
<evidence type="ECO:0000313" key="5">
    <source>
        <dbReference type="EMBL" id="NIJ09353.1"/>
    </source>
</evidence>
<dbReference type="Gene3D" id="2.60.40.2500">
    <property type="match status" value="1"/>
</dbReference>
<dbReference type="InterPro" id="IPR033645">
    <property type="entry name" value="VirB9/CagX/TrbG_C"/>
</dbReference>
<reference evidence="5 6" key="1">
    <citation type="submission" date="2020-03" db="EMBL/GenBank/DDBJ databases">
        <title>Genomic Encyclopedia of Type Strains, Phase III (KMG-III): the genomes of soil and plant-associated and newly described type strains.</title>
        <authorList>
            <person name="Whitman W."/>
        </authorList>
    </citation>
    <scope>NUCLEOTIDE SEQUENCE [LARGE SCALE GENOMIC DNA]</scope>
    <source>
        <strain evidence="5 6">CECT 8804</strain>
    </source>
</reference>
<proteinExistence type="inferred from homology"/>
<gene>
    <name evidence="5" type="ORF">FHS31_002985</name>
</gene>
<organism evidence="5 6">
    <name type="scientific">Sphingomonas vulcanisoli</name>
    <dbReference type="NCBI Taxonomy" id="1658060"/>
    <lineage>
        <taxon>Bacteria</taxon>
        <taxon>Pseudomonadati</taxon>
        <taxon>Pseudomonadota</taxon>
        <taxon>Alphaproteobacteria</taxon>
        <taxon>Sphingomonadales</taxon>
        <taxon>Sphingomonadaceae</taxon>
        <taxon>Sphingomonas</taxon>
    </lineage>
</organism>
<dbReference type="Pfam" id="PF03524">
    <property type="entry name" value="CagX"/>
    <property type="match status" value="1"/>
</dbReference>
<evidence type="ECO:0000256" key="4">
    <source>
        <dbReference type="SAM" id="SignalP"/>
    </source>
</evidence>
<dbReference type="NCBIfam" id="TIGR02781">
    <property type="entry name" value="VirB9"/>
    <property type="match status" value="1"/>
</dbReference>
<name>A0ABX0TUY9_9SPHN</name>
<feature type="chain" id="PRO_5047504698" evidence="4">
    <location>
        <begin position="20"/>
        <end position="283"/>
    </location>
</feature>
<dbReference type="RefSeq" id="WP_167074899.1">
    <property type="nucleotide sequence ID" value="NZ_JAAOZC010000010.1"/>
</dbReference>
<keyword evidence="3" id="KW-0843">Virulence</keyword>
<accession>A0ABX0TUY9</accession>
<protein>
    <submittedName>
        <fullName evidence="5">Type IV secretion system protein VirB9</fullName>
    </submittedName>
</protein>
<evidence type="ECO:0000256" key="1">
    <source>
        <dbReference type="ARBA" id="ARBA00006135"/>
    </source>
</evidence>
<dbReference type="InterPro" id="IPR014148">
    <property type="entry name" value="VirB9"/>
</dbReference>
<dbReference type="CDD" id="cd06911">
    <property type="entry name" value="VirB9_CagX_TrbG"/>
    <property type="match status" value="1"/>
</dbReference>
<feature type="signal peptide" evidence="4">
    <location>
        <begin position="1"/>
        <end position="19"/>
    </location>
</feature>
<evidence type="ECO:0000256" key="2">
    <source>
        <dbReference type="ARBA" id="ARBA00022729"/>
    </source>
</evidence>
<evidence type="ECO:0000313" key="6">
    <source>
        <dbReference type="Proteomes" id="UP000727456"/>
    </source>
</evidence>
<dbReference type="Proteomes" id="UP000727456">
    <property type="component" value="Unassembled WGS sequence"/>
</dbReference>